<sequence>MTTSTLKRGAAPPKRKPTPARKREPATVALPVNAAVLRRNVIRISLVAAVSLVALTLAGIPQRLWTQFIHNTADAGFEIRHVEVTGAKESDRLPIYEAVLSGDTNAMLTADLGAIRARLLALPWVADVSVARRLPDTLAIQVTERRPVALWQHRRRFTAIDITGQSLTGTDLKRFASLPVVVGAGANTRVREVLALTASAPTLAPQVDAAVLVGGRRWDLKFKTGETLALPDTPAAARAAYRKFARMEAALADDQKLLGGRFERFDMRLPGQMTVRGPAVAQALESAAKAAATAAAAAAKAQKPTTI</sequence>
<evidence type="ECO:0000256" key="10">
    <source>
        <dbReference type="SAM" id="MobiDB-lite"/>
    </source>
</evidence>
<keyword evidence="3 9" id="KW-0997">Cell inner membrane</keyword>
<evidence type="ECO:0000256" key="4">
    <source>
        <dbReference type="ARBA" id="ARBA00022618"/>
    </source>
</evidence>
<dbReference type="AlphaFoldDB" id="A0A916ZUU1"/>
<dbReference type="GO" id="GO:0005886">
    <property type="term" value="C:plasma membrane"/>
    <property type="evidence" value="ECO:0007669"/>
    <property type="project" value="UniProtKB-SubCell"/>
</dbReference>
<keyword evidence="13" id="KW-1185">Reference proteome</keyword>
<dbReference type="HAMAP" id="MF_00911">
    <property type="entry name" value="FtsQ_subfam"/>
    <property type="match status" value="1"/>
</dbReference>
<evidence type="ECO:0000256" key="5">
    <source>
        <dbReference type="ARBA" id="ARBA00022692"/>
    </source>
</evidence>
<dbReference type="InterPro" id="IPR005548">
    <property type="entry name" value="Cell_div_FtsQ/DivIB_C"/>
</dbReference>
<dbReference type="Pfam" id="PF03799">
    <property type="entry name" value="FtsQ_DivIB_C"/>
    <property type="match status" value="1"/>
</dbReference>
<dbReference type="InterPro" id="IPR026579">
    <property type="entry name" value="FtsQ"/>
</dbReference>
<reference evidence="12" key="2">
    <citation type="submission" date="2020-09" db="EMBL/GenBank/DDBJ databases">
        <authorList>
            <person name="Sun Q."/>
            <person name="Zhou Y."/>
        </authorList>
    </citation>
    <scope>NUCLEOTIDE SEQUENCE</scope>
    <source>
        <strain evidence="12">CGMCC 1.15519</strain>
    </source>
</reference>
<dbReference type="Proteomes" id="UP000635071">
    <property type="component" value="Unassembled WGS sequence"/>
</dbReference>
<keyword evidence="4 9" id="KW-0132">Cell division</keyword>
<evidence type="ECO:0000256" key="3">
    <source>
        <dbReference type="ARBA" id="ARBA00022519"/>
    </source>
</evidence>
<keyword evidence="2 9" id="KW-1003">Cell membrane</keyword>
<evidence type="ECO:0000313" key="13">
    <source>
        <dbReference type="Proteomes" id="UP000635071"/>
    </source>
</evidence>
<dbReference type="EMBL" id="BMJM01000006">
    <property type="protein sequence ID" value="GGE13822.1"/>
    <property type="molecule type" value="Genomic_DNA"/>
</dbReference>
<evidence type="ECO:0000256" key="9">
    <source>
        <dbReference type="HAMAP-Rule" id="MF_00911"/>
    </source>
</evidence>
<gene>
    <name evidence="9" type="primary">ftsQ</name>
    <name evidence="12" type="ORF">GCM10011529_20270</name>
</gene>
<keyword evidence="7 9" id="KW-0472">Membrane</keyword>
<evidence type="ECO:0000256" key="8">
    <source>
        <dbReference type="ARBA" id="ARBA00023306"/>
    </source>
</evidence>
<comment type="caution">
    <text evidence="12">The sequence shown here is derived from an EMBL/GenBank/DDBJ whole genome shotgun (WGS) entry which is preliminary data.</text>
</comment>
<keyword evidence="6 9" id="KW-1133">Transmembrane helix</keyword>
<dbReference type="InterPro" id="IPR013685">
    <property type="entry name" value="POTRA_FtsQ_type"/>
</dbReference>
<accession>A0A916ZUU1</accession>
<evidence type="ECO:0000256" key="7">
    <source>
        <dbReference type="ARBA" id="ARBA00023136"/>
    </source>
</evidence>
<feature type="region of interest" description="Disordered" evidence="10">
    <location>
        <begin position="1"/>
        <end position="25"/>
    </location>
</feature>
<reference evidence="12" key="1">
    <citation type="journal article" date="2014" name="Int. J. Syst. Evol. Microbiol.">
        <title>Complete genome sequence of Corynebacterium casei LMG S-19264T (=DSM 44701T), isolated from a smear-ripened cheese.</title>
        <authorList>
            <consortium name="US DOE Joint Genome Institute (JGI-PGF)"/>
            <person name="Walter F."/>
            <person name="Albersmeier A."/>
            <person name="Kalinowski J."/>
            <person name="Ruckert C."/>
        </authorList>
    </citation>
    <scope>NUCLEOTIDE SEQUENCE</scope>
    <source>
        <strain evidence="12">CGMCC 1.15519</strain>
    </source>
</reference>
<dbReference type="InterPro" id="IPR034746">
    <property type="entry name" value="POTRA"/>
</dbReference>
<protein>
    <recommendedName>
        <fullName evidence="9">Cell division protein FtsQ</fullName>
    </recommendedName>
</protein>
<comment type="function">
    <text evidence="9">Essential cell division protein.</text>
</comment>
<dbReference type="GO" id="GO:0090529">
    <property type="term" value="P:cell septum assembly"/>
    <property type="evidence" value="ECO:0007669"/>
    <property type="project" value="InterPro"/>
</dbReference>
<keyword evidence="5 9" id="KW-0812">Transmembrane</keyword>
<proteinExistence type="inferred from homology"/>
<dbReference type="PROSITE" id="PS51779">
    <property type="entry name" value="POTRA"/>
    <property type="match status" value="1"/>
</dbReference>
<dbReference type="PANTHER" id="PTHR35851">
    <property type="entry name" value="CELL DIVISION PROTEIN FTSQ"/>
    <property type="match status" value="1"/>
</dbReference>
<dbReference type="Gene3D" id="3.10.20.310">
    <property type="entry name" value="membrane protein fhac"/>
    <property type="match status" value="1"/>
</dbReference>
<dbReference type="PANTHER" id="PTHR35851:SF1">
    <property type="entry name" value="CELL DIVISION PROTEIN FTSQ"/>
    <property type="match status" value="1"/>
</dbReference>
<comment type="similarity">
    <text evidence="9">Belongs to the FtsQ/DivIB family. FtsQ subfamily.</text>
</comment>
<evidence type="ECO:0000313" key="12">
    <source>
        <dbReference type="EMBL" id="GGE13822.1"/>
    </source>
</evidence>
<dbReference type="GO" id="GO:0032153">
    <property type="term" value="C:cell division site"/>
    <property type="evidence" value="ECO:0007669"/>
    <property type="project" value="UniProtKB-UniRule"/>
</dbReference>
<feature type="domain" description="POTRA" evidence="11">
    <location>
        <begin position="77"/>
        <end position="145"/>
    </location>
</feature>
<comment type="subcellular location">
    <subcellularLocation>
        <location evidence="9">Cell inner membrane</location>
        <topology evidence="9">Single-pass type II membrane protein</topology>
    </subcellularLocation>
    <subcellularLocation>
        <location evidence="1">Membrane</location>
    </subcellularLocation>
    <text evidence="9">Localizes to the division septum.</text>
</comment>
<organism evidence="12 13">
    <name type="scientific">Sandarakinorhabdus glacialis</name>
    <dbReference type="NCBI Taxonomy" id="1614636"/>
    <lineage>
        <taxon>Bacteria</taxon>
        <taxon>Pseudomonadati</taxon>
        <taxon>Pseudomonadota</taxon>
        <taxon>Alphaproteobacteria</taxon>
        <taxon>Sphingomonadales</taxon>
        <taxon>Sphingosinicellaceae</taxon>
        <taxon>Sandarakinorhabdus</taxon>
    </lineage>
</organism>
<evidence type="ECO:0000259" key="11">
    <source>
        <dbReference type="PROSITE" id="PS51779"/>
    </source>
</evidence>
<dbReference type="Pfam" id="PF08478">
    <property type="entry name" value="POTRA_1"/>
    <property type="match status" value="1"/>
</dbReference>
<evidence type="ECO:0000256" key="6">
    <source>
        <dbReference type="ARBA" id="ARBA00022989"/>
    </source>
</evidence>
<evidence type="ECO:0000256" key="1">
    <source>
        <dbReference type="ARBA" id="ARBA00004370"/>
    </source>
</evidence>
<evidence type="ECO:0000256" key="2">
    <source>
        <dbReference type="ARBA" id="ARBA00022475"/>
    </source>
</evidence>
<dbReference type="RefSeq" id="WP_188762834.1">
    <property type="nucleotide sequence ID" value="NZ_BMJM01000006.1"/>
</dbReference>
<keyword evidence="8 9" id="KW-0131">Cell cycle</keyword>
<feature type="transmembrane region" description="Helical" evidence="9">
    <location>
        <begin position="41"/>
        <end position="60"/>
    </location>
</feature>
<dbReference type="GO" id="GO:0043093">
    <property type="term" value="P:FtsZ-dependent cytokinesis"/>
    <property type="evidence" value="ECO:0007669"/>
    <property type="project" value="UniProtKB-UniRule"/>
</dbReference>
<name>A0A916ZUU1_9SPHN</name>